<evidence type="ECO:0000313" key="1">
    <source>
        <dbReference type="EMBL" id="KAI9252959.1"/>
    </source>
</evidence>
<accession>A0AAD5JSZ9</accession>
<gene>
    <name evidence="1" type="ORF">BDA99DRAFT_540948</name>
</gene>
<proteinExistence type="predicted"/>
<reference evidence="1" key="2">
    <citation type="submission" date="2023-02" db="EMBL/GenBank/DDBJ databases">
        <authorList>
            <consortium name="DOE Joint Genome Institute"/>
            <person name="Mondo S.J."/>
            <person name="Chang Y."/>
            <person name="Wang Y."/>
            <person name="Ahrendt S."/>
            <person name="Andreopoulos W."/>
            <person name="Barry K."/>
            <person name="Beard J."/>
            <person name="Benny G.L."/>
            <person name="Blankenship S."/>
            <person name="Bonito G."/>
            <person name="Cuomo C."/>
            <person name="Desiro A."/>
            <person name="Gervers K.A."/>
            <person name="Hundley H."/>
            <person name="Kuo A."/>
            <person name="LaButti K."/>
            <person name="Lang B.F."/>
            <person name="Lipzen A."/>
            <person name="O'Donnell K."/>
            <person name="Pangilinan J."/>
            <person name="Reynolds N."/>
            <person name="Sandor L."/>
            <person name="Smith M.W."/>
            <person name="Tsang A."/>
            <person name="Grigoriev I.V."/>
            <person name="Stajich J.E."/>
            <person name="Spatafora J.W."/>
        </authorList>
    </citation>
    <scope>NUCLEOTIDE SEQUENCE</scope>
    <source>
        <strain evidence="1">RSA 2281</strain>
    </source>
</reference>
<evidence type="ECO:0000313" key="2">
    <source>
        <dbReference type="Proteomes" id="UP001209540"/>
    </source>
</evidence>
<dbReference type="EMBL" id="JAIXMP010000027">
    <property type="protein sequence ID" value="KAI9252959.1"/>
    <property type="molecule type" value="Genomic_DNA"/>
</dbReference>
<dbReference type="AlphaFoldDB" id="A0AAD5JSZ9"/>
<comment type="caution">
    <text evidence="1">The sequence shown here is derived from an EMBL/GenBank/DDBJ whole genome shotgun (WGS) entry which is preliminary data.</text>
</comment>
<sequence length="222" mass="25408">MTISDAVEHPEVNSQLIYYIKIIKSSDKPFLDGLSFNLPSSYWFFLTHKVATNESVCNRQDIISNVEQRIRTTSVTYTISNKFNIKIHRFFIILTTSIFYVKHNCNARDLIIGGKLHIPLSRLNPSHLWDINLSRQQLNLPLYNSWLDVDFDGFINDILNLPPNIYVNLVAQLMIQGFQQARVPNALLPLGQMMKNRDPNVCTFAGCGMEIWGVVQCICEGT</sequence>
<organism evidence="1 2">
    <name type="scientific">Phascolomyces articulosus</name>
    <dbReference type="NCBI Taxonomy" id="60185"/>
    <lineage>
        <taxon>Eukaryota</taxon>
        <taxon>Fungi</taxon>
        <taxon>Fungi incertae sedis</taxon>
        <taxon>Mucoromycota</taxon>
        <taxon>Mucoromycotina</taxon>
        <taxon>Mucoromycetes</taxon>
        <taxon>Mucorales</taxon>
        <taxon>Lichtheimiaceae</taxon>
        <taxon>Phascolomyces</taxon>
    </lineage>
</organism>
<name>A0AAD5JSZ9_9FUNG</name>
<protein>
    <submittedName>
        <fullName evidence="1">Uncharacterized protein</fullName>
    </submittedName>
</protein>
<keyword evidence="2" id="KW-1185">Reference proteome</keyword>
<reference evidence="1" key="1">
    <citation type="journal article" date="2022" name="IScience">
        <title>Evolution of zygomycete secretomes and the origins of terrestrial fungal ecologies.</title>
        <authorList>
            <person name="Chang Y."/>
            <person name="Wang Y."/>
            <person name="Mondo S."/>
            <person name="Ahrendt S."/>
            <person name="Andreopoulos W."/>
            <person name="Barry K."/>
            <person name="Beard J."/>
            <person name="Benny G.L."/>
            <person name="Blankenship S."/>
            <person name="Bonito G."/>
            <person name="Cuomo C."/>
            <person name="Desiro A."/>
            <person name="Gervers K.A."/>
            <person name="Hundley H."/>
            <person name="Kuo A."/>
            <person name="LaButti K."/>
            <person name="Lang B.F."/>
            <person name="Lipzen A."/>
            <person name="O'Donnell K."/>
            <person name="Pangilinan J."/>
            <person name="Reynolds N."/>
            <person name="Sandor L."/>
            <person name="Smith M.E."/>
            <person name="Tsang A."/>
            <person name="Grigoriev I.V."/>
            <person name="Stajich J.E."/>
            <person name="Spatafora J.W."/>
        </authorList>
    </citation>
    <scope>NUCLEOTIDE SEQUENCE</scope>
    <source>
        <strain evidence="1">RSA 2281</strain>
    </source>
</reference>
<dbReference type="Proteomes" id="UP001209540">
    <property type="component" value="Unassembled WGS sequence"/>
</dbReference>